<dbReference type="GO" id="GO:0043957">
    <property type="term" value="F:acryloyl-CoA reductase (NADPH) activity"/>
    <property type="evidence" value="ECO:0007669"/>
    <property type="project" value="TreeGrafter"/>
</dbReference>
<dbReference type="InterPro" id="IPR013149">
    <property type="entry name" value="ADH-like_C"/>
</dbReference>
<evidence type="ECO:0000313" key="2">
    <source>
        <dbReference type="EMBL" id="CRH08138.1"/>
    </source>
</evidence>
<dbReference type="SUPFAM" id="SSF50129">
    <property type="entry name" value="GroES-like"/>
    <property type="match status" value="1"/>
</dbReference>
<dbReference type="InterPro" id="IPR011032">
    <property type="entry name" value="GroES-like_sf"/>
</dbReference>
<dbReference type="InterPro" id="IPR014188">
    <property type="entry name" value="Acrylyl-CoA_reductase_AcuI"/>
</dbReference>
<dbReference type="InterPro" id="IPR020843">
    <property type="entry name" value="ER"/>
</dbReference>
<dbReference type="PANTHER" id="PTHR43677">
    <property type="entry name" value="SHORT-CHAIN DEHYDROGENASE/REDUCTASE"/>
    <property type="match status" value="1"/>
</dbReference>
<dbReference type="SMART" id="SM00829">
    <property type="entry name" value="PKS_ER"/>
    <property type="match status" value="1"/>
</dbReference>
<dbReference type="Gene3D" id="3.40.50.720">
    <property type="entry name" value="NAD(P)-binding Rossmann-like Domain"/>
    <property type="match status" value="1"/>
</dbReference>
<dbReference type="InterPro" id="IPR036291">
    <property type="entry name" value="NAD(P)-bd_dom_sf"/>
</dbReference>
<protein>
    <submittedName>
        <fullName evidence="2">Putative quinone oxidoreductase yhdH</fullName>
    </submittedName>
</protein>
<dbReference type="InterPro" id="IPR013154">
    <property type="entry name" value="ADH-like_N"/>
</dbReference>
<sequence length="329" mass="34424">MSASFKALVLNQEEKKTLSAIEQISEQDLPEGDVLVKVSHSSLNYKDGLAVTGKGKIVRKFPHVPGIDLVGEVVRCEGDAFQPGEQVVLTGWGVGENHWGGYSEMARLKSEWLLPLPESLTPARAMALGTAGLTAMLCVMALERGGLKPDQGPVLVTGAAGGVGSVAVSLLAAKGYTVHAVTGRASLADELKALGAAAIVPREEISRECKPLERSLWAGAVDVVGGQTLATLISQMNYGAPVAACGLAGGMELPTTVFPFILRGVQLLGVDSVQAPIALRQEAWQQLGELLSMEKLDSLTTTIALAQVPEMAEAILKGEVKGRVVVEVG</sequence>
<dbReference type="EMBL" id="LO017727">
    <property type="protein sequence ID" value="CRH08138.1"/>
    <property type="molecule type" value="Genomic_DNA"/>
</dbReference>
<evidence type="ECO:0000259" key="1">
    <source>
        <dbReference type="SMART" id="SM00829"/>
    </source>
</evidence>
<dbReference type="AlphaFoldDB" id="A0A1S7LNA5"/>
<dbReference type="SUPFAM" id="SSF51735">
    <property type="entry name" value="NAD(P)-binding Rossmann-fold domains"/>
    <property type="match status" value="1"/>
</dbReference>
<dbReference type="InterPro" id="IPR051397">
    <property type="entry name" value="Zn-ADH-like_protein"/>
</dbReference>
<organism evidence="2">
    <name type="scientific">Magnetococcus massalia (strain MO-1)</name>
    <dbReference type="NCBI Taxonomy" id="451514"/>
    <lineage>
        <taxon>Bacteria</taxon>
        <taxon>Pseudomonadati</taxon>
        <taxon>Pseudomonadota</taxon>
        <taxon>Magnetococcia</taxon>
        <taxon>Magnetococcales</taxon>
        <taxon>Magnetococcaceae</taxon>
        <taxon>Magnetococcus</taxon>
    </lineage>
</organism>
<dbReference type="Pfam" id="PF00107">
    <property type="entry name" value="ADH_zinc_N"/>
    <property type="match status" value="1"/>
</dbReference>
<dbReference type="CDD" id="cd08288">
    <property type="entry name" value="MDR_yhdh"/>
    <property type="match status" value="1"/>
</dbReference>
<dbReference type="Pfam" id="PF08240">
    <property type="entry name" value="ADH_N"/>
    <property type="match status" value="1"/>
</dbReference>
<reference evidence="2" key="1">
    <citation type="submission" date="2015-04" db="EMBL/GenBank/DDBJ databases">
        <authorList>
            <person name="Syromyatnikov M.Y."/>
            <person name="Popov V.N."/>
        </authorList>
    </citation>
    <scope>NUCLEOTIDE SEQUENCE</scope>
    <source>
        <strain evidence="2">MO-1</strain>
    </source>
</reference>
<gene>
    <name evidence="2" type="ORF">MAGMO_4010</name>
</gene>
<dbReference type="PANTHER" id="PTHR43677:SF1">
    <property type="entry name" value="ACRYLYL-COA REDUCTASE ACUI-RELATED"/>
    <property type="match status" value="1"/>
</dbReference>
<proteinExistence type="predicted"/>
<accession>A0A1S7LNA5</accession>
<dbReference type="NCBIfam" id="TIGR02823">
    <property type="entry name" value="oxido_YhdH"/>
    <property type="match status" value="1"/>
</dbReference>
<dbReference type="Gene3D" id="3.90.180.10">
    <property type="entry name" value="Medium-chain alcohol dehydrogenases, catalytic domain"/>
    <property type="match status" value="1"/>
</dbReference>
<feature type="domain" description="Enoyl reductase (ER)" evidence="1">
    <location>
        <begin position="16"/>
        <end position="326"/>
    </location>
</feature>
<name>A0A1S7LNA5_MAGMO</name>